<comment type="similarity">
    <text evidence="2">Belongs to the DoxX family.</text>
</comment>
<evidence type="ECO:0000256" key="5">
    <source>
        <dbReference type="ARBA" id="ARBA00022989"/>
    </source>
</evidence>
<comment type="caution">
    <text evidence="8">The sequence shown here is derived from an EMBL/GenBank/DDBJ whole genome shotgun (WGS) entry which is preliminary data.</text>
</comment>
<sequence length="154" mass="15846">MLPSRRHPDLLHAGLLIGRLVLGVVFVAHGWQKLNDTGHAGVSAMFDGLGIPLPGAAATFATWLELLGGAALILGVLVPVAGVLLAANMAGAFWYVHKDAGFFAGDGGYELVLVLGAVALLLALTGAGRFSLDAVLWGGRRREAEAPEREGAAA</sequence>
<evidence type="ECO:0000256" key="3">
    <source>
        <dbReference type="ARBA" id="ARBA00022475"/>
    </source>
</evidence>
<feature type="transmembrane region" description="Helical" evidence="7">
    <location>
        <begin position="12"/>
        <end position="32"/>
    </location>
</feature>
<evidence type="ECO:0000256" key="4">
    <source>
        <dbReference type="ARBA" id="ARBA00022692"/>
    </source>
</evidence>
<dbReference type="InterPro" id="IPR032808">
    <property type="entry name" value="DoxX"/>
</dbReference>
<proteinExistence type="inferred from homology"/>
<dbReference type="PANTHER" id="PTHR33452:SF1">
    <property type="entry name" value="INNER MEMBRANE PROTEIN YPHA-RELATED"/>
    <property type="match status" value="1"/>
</dbReference>
<evidence type="ECO:0000256" key="7">
    <source>
        <dbReference type="SAM" id="Phobius"/>
    </source>
</evidence>
<organism evidence="8 9">
    <name type="scientific">Actinomadura algeriensis</name>
    <dbReference type="NCBI Taxonomy" id="1679523"/>
    <lineage>
        <taxon>Bacteria</taxon>
        <taxon>Bacillati</taxon>
        <taxon>Actinomycetota</taxon>
        <taxon>Actinomycetes</taxon>
        <taxon>Streptosporangiales</taxon>
        <taxon>Thermomonosporaceae</taxon>
        <taxon>Actinomadura</taxon>
    </lineage>
</organism>
<evidence type="ECO:0000313" key="9">
    <source>
        <dbReference type="Proteomes" id="UP000627838"/>
    </source>
</evidence>
<gene>
    <name evidence="8" type="ORF">H4W34_005284</name>
</gene>
<dbReference type="Pfam" id="PF07681">
    <property type="entry name" value="DoxX"/>
    <property type="match status" value="1"/>
</dbReference>
<evidence type="ECO:0000313" key="8">
    <source>
        <dbReference type="EMBL" id="MBE1535451.1"/>
    </source>
</evidence>
<dbReference type="RefSeq" id="WP_192761654.1">
    <property type="nucleotide sequence ID" value="NZ_JADBDZ010000001.1"/>
</dbReference>
<comment type="subcellular location">
    <subcellularLocation>
        <location evidence="1">Cell membrane</location>
        <topology evidence="1">Multi-pass membrane protein</topology>
    </subcellularLocation>
</comment>
<evidence type="ECO:0000256" key="2">
    <source>
        <dbReference type="ARBA" id="ARBA00006679"/>
    </source>
</evidence>
<dbReference type="Proteomes" id="UP000627838">
    <property type="component" value="Unassembled WGS sequence"/>
</dbReference>
<name>A0ABR9JXZ0_9ACTN</name>
<feature type="transmembrane region" description="Helical" evidence="7">
    <location>
        <begin position="108"/>
        <end position="132"/>
    </location>
</feature>
<keyword evidence="5 7" id="KW-1133">Transmembrane helix</keyword>
<dbReference type="InterPro" id="IPR051907">
    <property type="entry name" value="DoxX-like_oxidoreductase"/>
</dbReference>
<keyword evidence="9" id="KW-1185">Reference proteome</keyword>
<dbReference type="PANTHER" id="PTHR33452">
    <property type="entry name" value="OXIDOREDUCTASE CATD-RELATED"/>
    <property type="match status" value="1"/>
</dbReference>
<accession>A0ABR9JXZ0</accession>
<feature type="transmembrane region" description="Helical" evidence="7">
    <location>
        <begin position="71"/>
        <end position="96"/>
    </location>
</feature>
<protein>
    <submittedName>
        <fullName evidence="8">Oxidoreductase</fullName>
    </submittedName>
</protein>
<evidence type="ECO:0000256" key="1">
    <source>
        <dbReference type="ARBA" id="ARBA00004651"/>
    </source>
</evidence>
<keyword evidence="3" id="KW-1003">Cell membrane</keyword>
<evidence type="ECO:0000256" key="6">
    <source>
        <dbReference type="ARBA" id="ARBA00023136"/>
    </source>
</evidence>
<dbReference type="EMBL" id="JADBDZ010000001">
    <property type="protein sequence ID" value="MBE1535451.1"/>
    <property type="molecule type" value="Genomic_DNA"/>
</dbReference>
<feature type="transmembrane region" description="Helical" evidence="7">
    <location>
        <begin position="44"/>
        <end position="64"/>
    </location>
</feature>
<keyword evidence="6 7" id="KW-0472">Membrane</keyword>
<keyword evidence="4 7" id="KW-0812">Transmembrane</keyword>
<reference evidence="8 9" key="1">
    <citation type="submission" date="2020-10" db="EMBL/GenBank/DDBJ databases">
        <title>Sequencing the genomes of 1000 actinobacteria strains.</title>
        <authorList>
            <person name="Klenk H.-P."/>
        </authorList>
    </citation>
    <scope>NUCLEOTIDE SEQUENCE [LARGE SCALE GENOMIC DNA]</scope>
    <source>
        <strain evidence="8 9">DSM 46744</strain>
    </source>
</reference>